<dbReference type="EMBL" id="JARGEI010000001">
    <property type="protein sequence ID" value="KAJ8736836.1"/>
    <property type="molecule type" value="Genomic_DNA"/>
</dbReference>
<feature type="region of interest" description="Disordered" evidence="1">
    <location>
        <begin position="2858"/>
        <end position="2895"/>
    </location>
</feature>
<feature type="region of interest" description="Disordered" evidence="1">
    <location>
        <begin position="1014"/>
        <end position="1033"/>
    </location>
</feature>
<organism evidence="2 3">
    <name type="scientific">Mythimna separata</name>
    <name type="common">Oriental armyworm</name>
    <name type="synonym">Pseudaletia separata</name>
    <dbReference type="NCBI Taxonomy" id="271217"/>
    <lineage>
        <taxon>Eukaryota</taxon>
        <taxon>Metazoa</taxon>
        <taxon>Ecdysozoa</taxon>
        <taxon>Arthropoda</taxon>
        <taxon>Hexapoda</taxon>
        <taxon>Insecta</taxon>
        <taxon>Pterygota</taxon>
        <taxon>Neoptera</taxon>
        <taxon>Endopterygota</taxon>
        <taxon>Lepidoptera</taxon>
        <taxon>Glossata</taxon>
        <taxon>Ditrysia</taxon>
        <taxon>Noctuoidea</taxon>
        <taxon>Noctuidae</taxon>
        <taxon>Noctuinae</taxon>
        <taxon>Hadenini</taxon>
        <taxon>Mythimna</taxon>
    </lineage>
</organism>
<feature type="region of interest" description="Disordered" evidence="1">
    <location>
        <begin position="722"/>
        <end position="777"/>
    </location>
</feature>
<evidence type="ECO:0000313" key="3">
    <source>
        <dbReference type="Proteomes" id="UP001231518"/>
    </source>
</evidence>
<feature type="region of interest" description="Disordered" evidence="1">
    <location>
        <begin position="1847"/>
        <end position="1900"/>
    </location>
</feature>
<feature type="compositionally biased region" description="Basic and acidic residues" evidence="1">
    <location>
        <begin position="1473"/>
        <end position="1503"/>
    </location>
</feature>
<feature type="compositionally biased region" description="Basic and acidic residues" evidence="1">
    <location>
        <begin position="2750"/>
        <end position="2767"/>
    </location>
</feature>
<feature type="region of interest" description="Disordered" evidence="1">
    <location>
        <begin position="469"/>
        <end position="523"/>
    </location>
</feature>
<feature type="region of interest" description="Disordered" evidence="1">
    <location>
        <begin position="1739"/>
        <end position="1793"/>
    </location>
</feature>
<feature type="compositionally biased region" description="Basic and acidic residues" evidence="1">
    <location>
        <begin position="2499"/>
        <end position="2513"/>
    </location>
</feature>
<feature type="compositionally biased region" description="Basic and acidic residues" evidence="1">
    <location>
        <begin position="469"/>
        <end position="485"/>
    </location>
</feature>
<feature type="region of interest" description="Disordered" evidence="1">
    <location>
        <begin position="1985"/>
        <end position="2043"/>
    </location>
</feature>
<keyword evidence="3" id="KW-1185">Reference proteome</keyword>
<feature type="region of interest" description="Disordered" evidence="1">
    <location>
        <begin position="2438"/>
        <end position="2461"/>
    </location>
</feature>
<evidence type="ECO:0000256" key="1">
    <source>
        <dbReference type="SAM" id="MobiDB-lite"/>
    </source>
</evidence>
<feature type="compositionally biased region" description="Basic and acidic residues" evidence="1">
    <location>
        <begin position="584"/>
        <end position="613"/>
    </location>
</feature>
<feature type="compositionally biased region" description="Basic and acidic residues" evidence="1">
    <location>
        <begin position="2242"/>
        <end position="2259"/>
    </location>
</feature>
<feature type="region of interest" description="Disordered" evidence="1">
    <location>
        <begin position="3121"/>
        <end position="3152"/>
    </location>
</feature>
<feature type="region of interest" description="Disordered" evidence="1">
    <location>
        <begin position="1462"/>
        <end position="1516"/>
    </location>
</feature>
<feature type="compositionally biased region" description="Basic and acidic residues" evidence="1">
    <location>
        <begin position="2866"/>
        <end position="2895"/>
    </location>
</feature>
<feature type="compositionally biased region" description="Basic and acidic residues" evidence="1">
    <location>
        <begin position="1092"/>
        <end position="1116"/>
    </location>
</feature>
<feature type="region of interest" description="Disordered" evidence="1">
    <location>
        <begin position="830"/>
        <end position="869"/>
    </location>
</feature>
<feature type="compositionally biased region" description="Basic and acidic residues" evidence="1">
    <location>
        <begin position="1739"/>
        <end position="1757"/>
    </location>
</feature>
<feature type="compositionally biased region" description="Basic and acidic residues" evidence="1">
    <location>
        <begin position="722"/>
        <end position="739"/>
    </location>
</feature>
<comment type="caution">
    <text evidence="2">The sequence shown here is derived from an EMBL/GenBank/DDBJ whole genome shotgun (WGS) entry which is preliminary data.</text>
</comment>
<sequence>MFEVMKGLYDCYKAKNCDGCECVLCGHKAAEEKKLAELRKSMTSAARNKVLEGKTPDEKEFILKEMAKTRQPLPSGKTASEKALIDKTRKELGLPPSPKNLLEKSKMRKAEAAGIITPLEGKTPEQKEKILRVQAAMGLPLPEGRTDSEKALIEKVKATKKRSLKTALLTPLTGKTPEEKEKILRGRAMKGLPLPEAASASEKKLIDKVRADLGLPKDPTTKSMKEKHEQAAKAGLLQPLEGKTPEEKEKTLKGLRSLGIPLPEGRTPSEKALIAKVKASPRSLVAASEQLRKAKAEGLLTPLAGKTPEQKEKILKGLALKGLPLPEAKSPSEKKLIAKVRADLGLPKEPDTKSMKEKHEQAAKAGLLQPLEGKTPEEKEKTLKGLHELGIPLPEGRTPSEKALVAKVKSTPAGGSIKTEAVMTPLAGKTPEVKEKILKARAKKGIPLPEGTTPSEKQIIDKVRADLGLPKEPDTKSMKAKHEQAAKAGLLEPLEGKTPAQKEAQLKGLRDMGIPLPEGRTPSEKALIAKVKEAPRSMVSPSEQLRRAKAEGLMTPLAGKTPAQKEKILKGLAMKGIPLPEGKSTSEKKLIDKVRDDLGLPKEPDTKSMKDKYEQAAKAGLLQPLVGKTPEEKEKILQGQHDLGIPLPEGRTPSEKALIAKIKALPPAGSIKTAGIMTPLAGKAPALKEKVLRARAKKGIPLPEGTTPSEKKIIDKVRADLGLPKEPDTKSMKAKHEQAAKAGLLEPLEGKTPAQKEAQLKGLRDMGIPLPEGRTPSEKALIAKVKEAPRSMVSPSEQLRRAKAEGLMSPLAGKTPAQKEKILKGLAMKGLPLPEGKSPSEKKLIDKVRDDLGLPKEPDTKSMKAKHEQAAKFGLLQPLVGKTPEEKEKILQGQHDLGIALPEGRTPSEKALIAKVKALPPEGSIKTAGIMTPLAGKAPALKEKVLRARAKKGIPLPEGTTPSEKKIIDKVRADLGLPKEPDTKSMKAKHELAAKFGLLEPLEGKTPAQKEAQLKGLRDMGIPLPEGRTPSEKDLIAKVKYAPRSMVSPSEQLRRAKAEGLMTPLAGKTPEQKERILKGLVLKGLPLPESKTPSEKKIIDKVRKDLGLPKEPDTKSMKAKHKQAEKFGLLEPLEGKTRAQKEAQLKGLRDMGIPLPEGRTLSEKDLIAKIKYAPRSMLSPSEQLRRAKEEGLMTPLTGKTPAQKEKILKGLVMKGIPLPESKTPSEKKISDKVRAELGLPKEPDTKSMKAKHEQAAKAGLLEPLEGKTTAQKEAQLKGLRDLGIPLPEGRTPSEKALIAKVTWAPRSLVSPSEQLRRAKAEGLMTPLAGKTPAQKEKILKGLAMKGIPLPEAKSSSEKKLIDKVRNDLGLPKVPVTKSMKDKYEQAAKAGLLKPLVGKTPEEKEKILQGQHDLGIPLPEGRTPSEKALIAKIKASPPAGIMTPLAGKAPSLKEKVLRARAMKGIPLPEGTTPSEKKIINKVRADLGLPKEPDTKSMKAKHEQAAKAGLLEPLEGKTPAQKEAQLKGLRDIGIPLPEGRTPSEKALIAKVKGAPRSMVSPSEQLRRAKAEGLMTPLAGKTPAQKEKILKGLAMKGIPLPEGKSPSEKKLIDKVRDDLGLPKEPDTKSMKSKYDKAAKAGFLQPLVGKTPEEKERILQGQHDLGIPLPEGRTPSEKALIAKVKASPPAGSIKTAGLMTPLAGKPPAQQEKVLRARAMKGIPLPDGATPSEKKVIDKVRADLGLPKEPDTKSMKAKHEQAAKAGLLEPLEGKTPAQKEAQLKGLRDMGIPLPEGRTPSEKALIAKVKAAPKSLVAPSEQMRRAKAEGLMTPLTGKTPAQKEKILKGLAMKGLPLPEGKSPSEKKLIDKVRDDLGLPKEPDTKSMKEKHEQAAKAGFLQPLVGKTPEEKEKILQGQHDLGIPLPEGRTPSEKALIDKIKASPPAGLMTPLAGKTPAQKEKVLRARAMKGVPLPEGVTPSEKKIIDKVRADLGLPKEPDTKSMKAKHEQAAKAGFLEPLEGKTPAQKEAQLKGLRDMGIPLPEGRTPSEKALIDKVKAAPKSLVAPSEQMRRAKAEGLMTPLTGKTPAQKEKILKGLAMKGIPLPEAKSPSEKQLIDKVRDDLGLPKEPDTKSMKDKYEQAAKAGLLQPLVGKTPAEKEKILQGQHDLGIPLPEGRTPSEKALIAKVKASPPAGSIKTAGLMTPLAGKTPAQKEKVLRARAMKGIPLPEGATPSEKKVIDKVRADLGLPKEPDTKSMKAKHEQAAKAGLLEPLEGKTPAQKEAQLKGLRDMGIPLPEGRTPSEKALIDKVKAAPKSLVAPSEQMRRAKAEGLMTPLTGKTPAQKEKILKGLAMKGIPLPEAKSPSEKQLIDKVRDDLGLPKEPDTKSMKDKYEQAAKAGFLQPLVGKTPEEKEKILQGQHDLGIPLPEGRTPSEKALIAKVKASPPAGSIKTAGLMTPLAGKTPAQKEKVLRARAIKGIPLPEGATPSEKKVIDKVRAVLGLPKEPDTKSMKAKHEQAAKAGLLEPLEGKTPAQKEAQLKGLRDMGIPLPEGRTPSEKALIDKVKAAPKSLVAPSEQMRRAKAEGLMTPLTGKTPAQKEKILKGLAMKGIPLPEAKSPSEKQLIDKVRDDLGLPKEPDTKSMKDKYEQAAKAGLLQPLVGKTPEEKEKILQGQHDLGIPLPEGRTPSEKALIAKVKASPPAGSIKTAGLMTPLAGKTPAQKEKVLRALAKKGIPLPEGTTPSEKKIIDKVRADLGLPKEPDTKSMKAKHEQAAKAGLLEPLEGKTPAQKEAQLKGLRDMGIPLPEGRTPSEKALIAKVKAAPRSLVSPSEQLRRAKAEGLMTPLAGKSPAQKEKILKGLAMKGIPLPEGKSPSEKKLIDKVRDDLGLPKEPDTKSMKDKYEQAAKAGLLQPLVGKTPEEKEKILQGQHDLGIPLPEGRTPSEKALIAKVKASKRKESMPSITTEKLKQAKAAGLLTPLAGKTPEEKKKILQGLAQTGLPLPEGKTPSEKELIDKVKEEFGIPDRTPSEKLRKAKAAGLFTPLEGKTPAQKEKILRGRIAAGLPLPTDHTPADRALLKKIKDETGYVTPSASEKLRRAKAAGLLTPLEGKSPEEQEKILKGLAEAGLPLPEGKTKSEKSMIAKIKARTPPEGKTPSEKSIIGKAKAAGLFTPITGKAPAEKERILKGLADAGLPLPEGKTASEKELVKKIRAEAGLTPEPTPSEKKGKIRKKEKKVGVSASKKAAGIAAESFQDIIKTTKCDRGCGCDRKKIRFKHSYVKIRVTSPDISSFCDCPDECFPGVKNGAFIDNDGIKVTIGSAVGIPSYSMVCINQETPDKMVSNTDVSKRQTNYYNNVNMLKNSKYKFSSFESGLNNNKNKVNAYPNVSSSDISYSTKLYNTHSENNFMRSRVAHNQGRTCKPKNIEKSFKDRQSFEDIYKKPISETKSASSSETILIIRNDMSLSTCTSNSTGSFSLTSNMDSSITSSSEHYSGYQSTNDFLSINSLDGLTSR</sequence>
<feature type="region of interest" description="Disordered" evidence="1">
    <location>
        <begin position="2184"/>
        <end position="2206"/>
    </location>
</feature>
<feature type="region of interest" description="Disordered" evidence="1">
    <location>
        <begin position="167"/>
        <end position="266"/>
    </location>
</feature>
<feature type="region of interest" description="Disordered" evidence="1">
    <location>
        <begin position="2750"/>
        <end position="2803"/>
    </location>
</feature>
<feature type="compositionally biased region" description="Basic and acidic residues" evidence="1">
    <location>
        <begin position="1856"/>
        <end position="1888"/>
    </location>
</feature>
<gene>
    <name evidence="2" type="ORF">PYW07_000107</name>
</gene>
<feature type="compositionally biased region" description="Basic and acidic residues" evidence="1">
    <location>
        <begin position="201"/>
        <end position="211"/>
    </location>
</feature>
<name>A0AAD7Z462_MYTSE</name>
<feature type="region of interest" description="Disordered" evidence="1">
    <location>
        <begin position="1681"/>
        <end position="1704"/>
    </location>
</feature>
<feature type="region of interest" description="Disordered" evidence="1">
    <location>
        <begin position="341"/>
        <end position="378"/>
    </location>
</feature>
<protein>
    <submittedName>
        <fullName evidence="2">Uncharacterized protein</fullName>
    </submittedName>
</protein>
<feature type="compositionally biased region" description="Basic and acidic residues" evidence="1">
    <location>
        <begin position="341"/>
        <end position="362"/>
    </location>
</feature>
<evidence type="ECO:0000313" key="2">
    <source>
        <dbReference type="EMBL" id="KAJ8736836.1"/>
    </source>
</evidence>
<feature type="region of interest" description="Disordered" evidence="1">
    <location>
        <begin position="2499"/>
        <end position="2527"/>
    </location>
</feature>
<feature type="region of interest" description="Disordered" evidence="1">
    <location>
        <begin position="1216"/>
        <end position="1267"/>
    </location>
</feature>
<accession>A0AAD7Z462</accession>
<feature type="compositionally biased region" description="Basic and acidic residues" evidence="1">
    <location>
        <begin position="1985"/>
        <end position="2005"/>
    </location>
</feature>
<dbReference type="Proteomes" id="UP001231518">
    <property type="component" value="Chromosome 1"/>
</dbReference>
<feature type="compositionally biased region" description="Basic and acidic residues" evidence="1">
    <location>
        <begin position="838"/>
        <end position="869"/>
    </location>
</feature>
<feature type="region of interest" description="Disordered" evidence="1">
    <location>
        <begin position="576"/>
        <end position="613"/>
    </location>
</feature>
<reference evidence="2" key="1">
    <citation type="submission" date="2023-03" db="EMBL/GenBank/DDBJ databases">
        <title>Chromosome-level genomes of two armyworms, Mythimna separata and Mythimna loreyi, provide insights into the biosynthesis and reception of sex pheromones.</title>
        <authorList>
            <person name="Zhao H."/>
        </authorList>
    </citation>
    <scope>NUCLEOTIDE SEQUENCE</scope>
    <source>
        <strain evidence="2">BeijingLab</strain>
        <tissue evidence="2">Pupa</tissue>
    </source>
</reference>
<proteinExistence type="predicted"/>
<feature type="region of interest" description="Disordered" evidence="1">
    <location>
        <begin position="2242"/>
        <end position="2297"/>
    </location>
</feature>
<feature type="compositionally biased region" description="Basic and acidic residues" evidence="1">
    <location>
        <begin position="219"/>
        <end position="231"/>
    </location>
</feature>
<feature type="compositionally biased region" description="Basic and acidic residues" evidence="1">
    <location>
        <begin position="243"/>
        <end position="252"/>
    </location>
</feature>
<feature type="region of interest" description="Disordered" evidence="1">
    <location>
        <begin position="1085"/>
        <end position="1136"/>
    </location>
</feature>
<feature type="compositionally biased region" description="Basic and acidic residues" evidence="1">
    <location>
        <begin position="1223"/>
        <end position="1255"/>
    </location>
</feature>